<comment type="function">
    <text evidence="1">Binds to DNA and alters its conformation. May be involved in regulation of gene expression, nucleoid organization and DNA protection.</text>
</comment>
<dbReference type="InterPro" id="IPR004401">
    <property type="entry name" value="YbaB/EbfC"/>
</dbReference>
<organism evidence="2 3">
    <name type="scientific">Metamycoplasma canadense</name>
    <dbReference type="NCBI Taxonomy" id="29554"/>
    <lineage>
        <taxon>Bacteria</taxon>
        <taxon>Bacillati</taxon>
        <taxon>Mycoplasmatota</taxon>
        <taxon>Mycoplasmoidales</taxon>
        <taxon>Metamycoplasmataceae</taxon>
        <taxon>Metamycoplasma</taxon>
    </lineage>
</organism>
<accession>A0A077L9E0</accession>
<dbReference type="NCBIfam" id="TIGR00103">
    <property type="entry name" value="DNA_YbaB_EbfC"/>
    <property type="match status" value="1"/>
</dbReference>
<comment type="subunit">
    <text evidence="1">Homodimer.</text>
</comment>
<dbReference type="GO" id="GO:0043590">
    <property type="term" value="C:bacterial nucleoid"/>
    <property type="evidence" value="ECO:0007669"/>
    <property type="project" value="UniProtKB-UniRule"/>
</dbReference>
<comment type="subcellular location">
    <subcellularLocation>
        <location evidence="1">Cytoplasm</location>
        <location evidence="1">Nucleoid</location>
    </subcellularLocation>
</comment>
<dbReference type="Proteomes" id="UP000031641">
    <property type="component" value="Chromosome"/>
</dbReference>
<comment type="similarity">
    <text evidence="1">Belongs to the YbaB/EbfC family.</text>
</comment>
<protein>
    <recommendedName>
        <fullName evidence="1">Nucleoid-associated protein MCAN360_0547</fullName>
    </recommendedName>
</protein>
<dbReference type="GO" id="GO:0005737">
    <property type="term" value="C:cytoplasm"/>
    <property type="evidence" value="ECO:0007669"/>
    <property type="project" value="UniProtKB-UniRule"/>
</dbReference>
<keyword evidence="1" id="KW-0238">DNA-binding</keyword>
<dbReference type="SUPFAM" id="SSF82607">
    <property type="entry name" value="YbaB-like"/>
    <property type="match status" value="1"/>
</dbReference>
<gene>
    <name evidence="2" type="ORF">MCAN360_0547</name>
</gene>
<dbReference type="Pfam" id="PF02575">
    <property type="entry name" value="YbaB_DNA_bd"/>
    <property type="match status" value="1"/>
</dbReference>
<evidence type="ECO:0000313" key="2">
    <source>
        <dbReference type="EMBL" id="BAP39658.1"/>
    </source>
</evidence>
<proteinExistence type="inferred from homology"/>
<dbReference type="InterPro" id="IPR036894">
    <property type="entry name" value="YbaB-like_sf"/>
</dbReference>
<dbReference type="HOGENOM" id="CLU_140930_1_2_14"/>
<evidence type="ECO:0000256" key="1">
    <source>
        <dbReference type="HAMAP-Rule" id="MF_00274"/>
    </source>
</evidence>
<keyword evidence="1" id="KW-0963">Cytoplasm</keyword>
<dbReference type="STRING" id="29554.MCAN360_0547"/>
<keyword evidence="3" id="KW-1185">Reference proteome</keyword>
<dbReference type="PIRSF" id="PIRSF004555">
    <property type="entry name" value="UCP004555"/>
    <property type="match status" value="1"/>
</dbReference>
<evidence type="ECO:0000313" key="3">
    <source>
        <dbReference type="Proteomes" id="UP000031641"/>
    </source>
</evidence>
<dbReference type="GO" id="GO:0003677">
    <property type="term" value="F:DNA binding"/>
    <property type="evidence" value="ECO:0007669"/>
    <property type="project" value="UniProtKB-UniRule"/>
</dbReference>
<dbReference type="Gene3D" id="3.30.1310.10">
    <property type="entry name" value="Nucleoid-associated protein YbaB-like domain"/>
    <property type="match status" value="1"/>
</dbReference>
<dbReference type="KEGG" id="mcan:MCAN360_0547"/>
<reference evidence="3" key="1">
    <citation type="journal article" date="2014" name="Genome Announc.">
        <title>Complete Genome Sequence of Mycoplasma canadense Strain HAZ 360_1 from Bovine Mastitic Milk in Japan.</title>
        <authorList>
            <person name="Hata E."/>
        </authorList>
    </citation>
    <scope>NUCLEOTIDE SEQUENCE [LARGE SCALE GENOMIC DNA]</scope>
    <source>
        <strain evidence="3">HAZ360_1</strain>
    </source>
</reference>
<name>A0A077L9E0_9BACT</name>
<dbReference type="AlphaFoldDB" id="A0A077L9E0"/>
<dbReference type="EMBL" id="AP014631">
    <property type="protein sequence ID" value="BAP39658.1"/>
    <property type="molecule type" value="Genomic_DNA"/>
</dbReference>
<dbReference type="HAMAP" id="MF_00274">
    <property type="entry name" value="DNA_YbaB_EbfC"/>
    <property type="match status" value="1"/>
</dbReference>
<sequence length="100" mass="11426">MKDMNINEMLKNAKRIQAEIEKDEKIIEKQVFVVEKQGIKVTMTGERKITEIIINEALIDPEDPELVQDLVMLAVNEVLEEIATAYDKIGDKYSNSGMPF</sequence>